<reference evidence="1" key="1">
    <citation type="journal article" date="2022" name="Int. J. Mol. Sci.">
        <title>Draft Genome of Tanacetum Coccineum: Genomic Comparison of Closely Related Tanacetum-Family Plants.</title>
        <authorList>
            <person name="Yamashiro T."/>
            <person name="Shiraishi A."/>
            <person name="Nakayama K."/>
            <person name="Satake H."/>
        </authorList>
    </citation>
    <scope>NUCLEOTIDE SEQUENCE</scope>
</reference>
<name>A0ABQ5J7L6_9ASTR</name>
<organism evidence="1 2">
    <name type="scientific">Tanacetum coccineum</name>
    <dbReference type="NCBI Taxonomy" id="301880"/>
    <lineage>
        <taxon>Eukaryota</taxon>
        <taxon>Viridiplantae</taxon>
        <taxon>Streptophyta</taxon>
        <taxon>Embryophyta</taxon>
        <taxon>Tracheophyta</taxon>
        <taxon>Spermatophyta</taxon>
        <taxon>Magnoliopsida</taxon>
        <taxon>eudicotyledons</taxon>
        <taxon>Gunneridae</taxon>
        <taxon>Pentapetalae</taxon>
        <taxon>asterids</taxon>
        <taxon>campanulids</taxon>
        <taxon>Asterales</taxon>
        <taxon>Asteraceae</taxon>
        <taxon>Asteroideae</taxon>
        <taxon>Anthemideae</taxon>
        <taxon>Anthemidinae</taxon>
        <taxon>Tanacetum</taxon>
    </lineage>
</organism>
<comment type="caution">
    <text evidence="1">The sequence shown here is derived from an EMBL/GenBank/DDBJ whole genome shotgun (WGS) entry which is preliminary data.</text>
</comment>
<evidence type="ECO:0000313" key="2">
    <source>
        <dbReference type="Proteomes" id="UP001151760"/>
    </source>
</evidence>
<gene>
    <name evidence="1" type="ORF">Tco_1123958</name>
</gene>
<dbReference type="Proteomes" id="UP001151760">
    <property type="component" value="Unassembled WGS sequence"/>
</dbReference>
<dbReference type="EMBL" id="BQNB010021548">
    <property type="protein sequence ID" value="GJU07528.1"/>
    <property type="molecule type" value="Genomic_DNA"/>
</dbReference>
<reference evidence="1" key="2">
    <citation type="submission" date="2022-01" db="EMBL/GenBank/DDBJ databases">
        <authorList>
            <person name="Yamashiro T."/>
            <person name="Shiraishi A."/>
            <person name="Satake H."/>
            <person name="Nakayama K."/>
        </authorList>
    </citation>
    <scope>NUCLEOTIDE SEQUENCE</scope>
</reference>
<evidence type="ECO:0000313" key="1">
    <source>
        <dbReference type="EMBL" id="GJU07528.1"/>
    </source>
</evidence>
<keyword evidence="2" id="KW-1185">Reference proteome</keyword>
<protein>
    <submittedName>
        <fullName evidence="1">Uncharacterized protein</fullName>
    </submittedName>
</protein>
<sequence length="177" mass="20161">MENVNPPMALDPPVLPTALRVKVVQELRELQAISAYIDSRLENIDQFLSNFATRPNIIDIDGIEYNNGSVDTPLVTPFLYSDDDSDNVEVLNELERYRNAGKLCQRKVINSFNGDDLAFRCMIGFRKFVAYFDPFLPMNIITRKVYNTIMVDGLESTRVNLVARVRDVYVFGEASPM</sequence>
<proteinExistence type="predicted"/>
<accession>A0ABQ5J7L6</accession>